<evidence type="ECO:0000313" key="13">
    <source>
        <dbReference type="EMBL" id="MBE9039633.1"/>
    </source>
</evidence>
<comment type="subcellular location">
    <subcellularLocation>
        <location evidence="2">Membrane</location>
    </subcellularLocation>
</comment>
<dbReference type="InterPro" id="IPR036097">
    <property type="entry name" value="HisK_dim/P_sf"/>
</dbReference>
<dbReference type="GO" id="GO:0016020">
    <property type="term" value="C:membrane"/>
    <property type="evidence" value="ECO:0007669"/>
    <property type="project" value="UniProtKB-SubCell"/>
</dbReference>
<dbReference type="EC" id="2.7.13.3" evidence="3"/>
<comment type="caution">
    <text evidence="13">The sequence shown here is derived from an EMBL/GenBank/DDBJ whole genome shotgun (WGS) entry which is preliminary data.</text>
</comment>
<evidence type="ECO:0000256" key="1">
    <source>
        <dbReference type="ARBA" id="ARBA00000085"/>
    </source>
</evidence>
<keyword evidence="8 11" id="KW-1133">Transmembrane helix</keyword>
<dbReference type="SMART" id="SM00387">
    <property type="entry name" value="HATPase_c"/>
    <property type="match status" value="1"/>
</dbReference>
<dbReference type="CDD" id="cd00082">
    <property type="entry name" value="HisKA"/>
    <property type="match status" value="1"/>
</dbReference>
<evidence type="ECO:0000259" key="12">
    <source>
        <dbReference type="PROSITE" id="PS50109"/>
    </source>
</evidence>
<accession>A0A928VUN6</accession>
<dbReference type="Pfam" id="PF00512">
    <property type="entry name" value="HisKA"/>
    <property type="match status" value="1"/>
</dbReference>
<evidence type="ECO:0000313" key="14">
    <source>
        <dbReference type="Proteomes" id="UP000621799"/>
    </source>
</evidence>
<dbReference type="Gene3D" id="3.30.565.10">
    <property type="entry name" value="Histidine kinase-like ATPase, C-terminal domain"/>
    <property type="match status" value="1"/>
</dbReference>
<dbReference type="SUPFAM" id="SSF55874">
    <property type="entry name" value="ATPase domain of HSP90 chaperone/DNA topoisomerase II/histidine kinase"/>
    <property type="match status" value="1"/>
</dbReference>
<proteinExistence type="predicted"/>
<keyword evidence="14" id="KW-1185">Reference proteome</keyword>
<dbReference type="InterPro" id="IPR005467">
    <property type="entry name" value="His_kinase_dom"/>
</dbReference>
<dbReference type="SUPFAM" id="SSF47384">
    <property type="entry name" value="Homodimeric domain of signal transducing histidine kinase"/>
    <property type="match status" value="1"/>
</dbReference>
<dbReference type="InterPro" id="IPR003661">
    <property type="entry name" value="HisK_dim/P_dom"/>
</dbReference>
<dbReference type="InterPro" id="IPR050428">
    <property type="entry name" value="TCS_sensor_his_kinase"/>
</dbReference>
<dbReference type="PANTHER" id="PTHR45436:SF5">
    <property type="entry name" value="SENSOR HISTIDINE KINASE TRCS"/>
    <property type="match status" value="1"/>
</dbReference>
<evidence type="ECO:0000256" key="10">
    <source>
        <dbReference type="ARBA" id="ARBA00023136"/>
    </source>
</evidence>
<name>A0A928VUN6_9CYAN</name>
<dbReference type="GO" id="GO:0000155">
    <property type="term" value="F:phosphorelay sensor kinase activity"/>
    <property type="evidence" value="ECO:0007669"/>
    <property type="project" value="InterPro"/>
</dbReference>
<reference evidence="13" key="1">
    <citation type="submission" date="2020-10" db="EMBL/GenBank/DDBJ databases">
        <authorList>
            <person name="Castelo-Branco R."/>
            <person name="Eusebio N."/>
            <person name="Adriana R."/>
            <person name="Vieira A."/>
            <person name="Brugerolle De Fraissinette N."/>
            <person name="Rezende De Castro R."/>
            <person name="Schneider M.P."/>
            <person name="Vasconcelos V."/>
            <person name="Leao P.N."/>
        </authorList>
    </citation>
    <scope>NUCLEOTIDE SEQUENCE</scope>
    <source>
        <strain evidence="13">LEGE 11467</strain>
    </source>
</reference>
<evidence type="ECO:0000256" key="5">
    <source>
        <dbReference type="ARBA" id="ARBA00022679"/>
    </source>
</evidence>
<dbReference type="PANTHER" id="PTHR45436">
    <property type="entry name" value="SENSOR HISTIDINE KINASE YKOH"/>
    <property type="match status" value="1"/>
</dbReference>
<evidence type="ECO:0000256" key="8">
    <source>
        <dbReference type="ARBA" id="ARBA00022989"/>
    </source>
</evidence>
<dbReference type="SMART" id="SM00388">
    <property type="entry name" value="HisKA"/>
    <property type="match status" value="1"/>
</dbReference>
<evidence type="ECO:0000256" key="7">
    <source>
        <dbReference type="ARBA" id="ARBA00022777"/>
    </source>
</evidence>
<dbReference type="AlphaFoldDB" id="A0A928VUN6"/>
<dbReference type="InterPro" id="IPR004358">
    <property type="entry name" value="Sig_transdc_His_kin-like_C"/>
</dbReference>
<protein>
    <recommendedName>
        <fullName evidence="3">histidine kinase</fullName>
        <ecNumber evidence="3">2.7.13.3</ecNumber>
    </recommendedName>
</protein>
<dbReference type="PRINTS" id="PR00344">
    <property type="entry name" value="BCTRLSENSOR"/>
</dbReference>
<comment type="catalytic activity">
    <reaction evidence="1">
        <text>ATP + protein L-histidine = ADP + protein N-phospho-L-histidine.</text>
        <dbReference type="EC" id="2.7.13.3"/>
    </reaction>
</comment>
<keyword evidence="5" id="KW-0808">Transferase</keyword>
<dbReference type="EMBL" id="JADEXN010000021">
    <property type="protein sequence ID" value="MBE9039633.1"/>
    <property type="molecule type" value="Genomic_DNA"/>
</dbReference>
<evidence type="ECO:0000256" key="3">
    <source>
        <dbReference type="ARBA" id="ARBA00012438"/>
    </source>
</evidence>
<gene>
    <name evidence="13" type="ORF">IQ235_02335</name>
</gene>
<keyword evidence="4" id="KW-0597">Phosphoprotein</keyword>
<dbReference type="Pfam" id="PF02518">
    <property type="entry name" value="HATPase_c"/>
    <property type="match status" value="1"/>
</dbReference>
<feature type="transmembrane region" description="Helical" evidence="11">
    <location>
        <begin position="12"/>
        <end position="32"/>
    </location>
</feature>
<evidence type="ECO:0000256" key="4">
    <source>
        <dbReference type="ARBA" id="ARBA00022553"/>
    </source>
</evidence>
<dbReference type="PROSITE" id="PS50109">
    <property type="entry name" value="HIS_KIN"/>
    <property type="match status" value="1"/>
</dbReference>
<sequence length="465" mass="51935">MFQATRRRLAIWYTTVTAILLLLFATGVYLYVRQTLIERMDDTLKHVVEVVERSLVVEPIQPMTDRYRVNIEASFRDNAETLDDDRIDLEWFDAAGELVWSTFKEPLQIPLQFSRNGNTVYPPVDKSDETYHFGALRQVSDRVEVDLQVLGYLRVSHPWFEVTKPSRQFIWDLCWGISLMLVSVAVSGWWLSGKAMQPVGESYGRLKQFTADASHELRSPISAIQTNVQVALADPDLASGPYRRQLQAIERLTRRLGRLVDDLLFLARQDSGIVVPQQQLVFLDALLVEVVEELQAIAAEKEVALCLEIVPPSHLDEFALDDIDRAFALCGDENQLARLLTNLIENALQYTPTEGSTIVTLKCLLAASKSSTHRDARHLQVTVSDTGIGIPEEAIERVFDRFYRVDPARSHGMKKFSPSTSTGSGLGLAIASAIATSHHGLIEISSQLDLGTTVTVTLPSGQESA</sequence>
<keyword evidence="7 13" id="KW-0418">Kinase</keyword>
<dbReference type="Proteomes" id="UP000621799">
    <property type="component" value="Unassembled WGS sequence"/>
</dbReference>
<dbReference type="RefSeq" id="WP_264319892.1">
    <property type="nucleotide sequence ID" value="NZ_JADEXN010000021.1"/>
</dbReference>
<feature type="transmembrane region" description="Helical" evidence="11">
    <location>
        <begin position="169"/>
        <end position="191"/>
    </location>
</feature>
<evidence type="ECO:0000256" key="2">
    <source>
        <dbReference type="ARBA" id="ARBA00004370"/>
    </source>
</evidence>
<dbReference type="InterPro" id="IPR036890">
    <property type="entry name" value="HATPase_C_sf"/>
</dbReference>
<evidence type="ECO:0000256" key="6">
    <source>
        <dbReference type="ARBA" id="ARBA00022692"/>
    </source>
</evidence>
<keyword evidence="10 11" id="KW-0472">Membrane</keyword>
<keyword evidence="9" id="KW-0902">Two-component regulatory system</keyword>
<dbReference type="InterPro" id="IPR003594">
    <property type="entry name" value="HATPase_dom"/>
</dbReference>
<evidence type="ECO:0000256" key="9">
    <source>
        <dbReference type="ARBA" id="ARBA00023012"/>
    </source>
</evidence>
<dbReference type="Gene3D" id="1.10.287.130">
    <property type="match status" value="1"/>
</dbReference>
<organism evidence="13 14">
    <name type="scientific">Zarconia navalis LEGE 11467</name>
    <dbReference type="NCBI Taxonomy" id="1828826"/>
    <lineage>
        <taxon>Bacteria</taxon>
        <taxon>Bacillati</taxon>
        <taxon>Cyanobacteriota</taxon>
        <taxon>Cyanophyceae</taxon>
        <taxon>Oscillatoriophycideae</taxon>
        <taxon>Oscillatoriales</taxon>
        <taxon>Oscillatoriales incertae sedis</taxon>
        <taxon>Zarconia</taxon>
        <taxon>Zarconia navalis</taxon>
    </lineage>
</organism>
<keyword evidence="6 11" id="KW-0812">Transmembrane</keyword>
<evidence type="ECO:0000256" key="11">
    <source>
        <dbReference type="SAM" id="Phobius"/>
    </source>
</evidence>
<feature type="domain" description="Histidine kinase" evidence="12">
    <location>
        <begin position="212"/>
        <end position="462"/>
    </location>
</feature>
<dbReference type="CDD" id="cd00075">
    <property type="entry name" value="HATPase"/>
    <property type="match status" value="1"/>
</dbReference>